<dbReference type="SUPFAM" id="SSF55874">
    <property type="entry name" value="ATPase domain of HSP90 chaperone/DNA topoisomerase II/histidine kinase"/>
    <property type="match status" value="1"/>
</dbReference>
<keyword evidence="3" id="KW-1185">Reference proteome</keyword>
<keyword evidence="2" id="KW-0808">Transferase</keyword>
<evidence type="ECO:0000313" key="2">
    <source>
        <dbReference type="EMBL" id="MCT4796583.1"/>
    </source>
</evidence>
<evidence type="ECO:0000313" key="3">
    <source>
        <dbReference type="Proteomes" id="UP001206821"/>
    </source>
</evidence>
<keyword evidence="2" id="KW-0418">Kinase</keyword>
<name>A0ABT2L126_9BACL</name>
<gene>
    <name evidence="2" type="ORF">NQG31_13615</name>
</gene>
<dbReference type="Gene3D" id="3.30.565.10">
    <property type="entry name" value="Histidine kinase-like ATPase, C-terminal domain"/>
    <property type="match status" value="1"/>
</dbReference>
<protein>
    <submittedName>
        <fullName evidence="2">Sensor histidine kinase</fullName>
    </submittedName>
</protein>
<proteinExistence type="predicted"/>
<feature type="domain" description="Histidine kinase/HSP90-like ATPase" evidence="1">
    <location>
        <begin position="1"/>
        <end position="37"/>
    </location>
</feature>
<accession>A0ABT2L126</accession>
<organism evidence="2 3">
    <name type="scientific">Exiguobacterium alkaliphilum</name>
    <dbReference type="NCBI Taxonomy" id="1428684"/>
    <lineage>
        <taxon>Bacteria</taxon>
        <taxon>Bacillati</taxon>
        <taxon>Bacillota</taxon>
        <taxon>Bacilli</taxon>
        <taxon>Bacillales</taxon>
        <taxon>Bacillales Family XII. Incertae Sedis</taxon>
        <taxon>Exiguobacterium</taxon>
    </lineage>
</organism>
<comment type="caution">
    <text evidence="2">The sequence shown here is derived from an EMBL/GenBank/DDBJ whole genome shotgun (WGS) entry which is preliminary data.</text>
</comment>
<dbReference type="Proteomes" id="UP001206821">
    <property type="component" value="Unassembled WGS sequence"/>
</dbReference>
<dbReference type="GO" id="GO:0016301">
    <property type="term" value="F:kinase activity"/>
    <property type="evidence" value="ECO:0007669"/>
    <property type="project" value="UniProtKB-KW"/>
</dbReference>
<dbReference type="Pfam" id="PF02518">
    <property type="entry name" value="HATPase_c"/>
    <property type="match status" value="1"/>
</dbReference>
<dbReference type="RefSeq" id="WP_260577706.1">
    <property type="nucleotide sequence ID" value="NZ_JANIEK010000081.1"/>
</dbReference>
<reference evidence="2 3" key="1">
    <citation type="submission" date="2022-07" db="EMBL/GenBank/DDBJ databases">
        <title>Genomic and pangenome structural analysis of the polyextremophile Exiguobacterium.</title>
        <authorList>
            <person name="Shen L."/>
        </authorList>
    </citation>
    <scope>NUCLEOTIDE SEQUENCE [LARGE SCALE GENOMIC DNA]</scope>
    <source>
        <strain evidence="2 3">12_1</strain>
    </source>
</reference>
<dbReference type="CDD" id="cd00075">
    <property type="entry name" value="HATPase"/>
    <property type="match status" value="1"/>
</dbReference>
<evidence type="ECO:0000259" key="1">
    <source>
        <dbReference type="Pfam" id="PF02518"/>
    </source>
</evidence>
<dbReference type="EMBL" id="JANIEK010000081">
    <property type="protein sequence ID" value="MCT4796583.1"/>
    <property type="molecule type" value="Genomic_DNA"/>
</dbReference>
<dbReference type="InterPro" id="IPR036890">
    <property type="entry name" value="HATPase_C_sf"/>
</dbReference>
<sequence>MTPDQMNRIFERFYQADPSRHQGESGFGMAIVQKIVALRLIPLDLIPYGLGNLS</sequence>
<dbReference type="InterPro" id="IPR003594">
    <property type="entry name" value="HATPase_dom"/>
</dbReference>